<gene>
    <name evidence="2" type="ORF">EI77_01094</name>
</gene>
<evidence type="ECO:0000313" key="3">
    <source>
        <dbReference type="Proteomes" id="UP000295662"/>
    </source>
</evidence>
<keyword evidence="1" id="KW-1133">Transmembrane helix</keyword>
<dbReference type="Proteomes" id="UP000295662">
    <property type="component" value="Unassembled WGS sequence"/>
</dbReference>
<keyword evidence="3" id="KW-1185">Reference proteome</keyword>
<dbReference type="AlphaFoldDB" id="A0A4R7SS09"/>
<evidence type="ECO:0008006" key="4">
    <source>
        <dbReference type="Google" id="ProtNLM"/>
    </source>
</evidence>
<proteinExistence type="predicted"/>
<organism evidence="2 3">
    <name type="scientific">Prosthecobacter fusiformis</name>
    <dbReference type="NCBI Taxonomy" id="48464"/>
    <lineage>
        <taxon>Bacteria</taxon>
        <taxon>Pseudomonadati</taxon>
        <taxon>Verrucomicrobiota</taxon>
        <taxon>Verrucomicrobiia</taxon>
        <taxon>Verrucomicrobiales</taxon>
        <taxon>Verrucomicrobiaceae</taxon>
        <taxon>Prosthecobacter</taxon>
    </lineage>
</organism>
<feature type="transmembrane region" description="Helical" evidence="1">
    <location>
        <begin position="146"/>
        <end position="169"/>
    </location>
</feature>
<evidence type="ECO:0000313" key="2">
    <source>
        <dbReference type="EMBL" id="TDU81784.1"/>
    </source>
</evidence>
<dbReference type="EMBL" id="SOCA01000001">
    <property type="protein sequence ID" value="TDU81784.1"/>
    <property type="molecule type" value="Genomic_DNA"/>
</dbReference>
<sequence>MSDSFELVRTKSGDELAAVVETLTTAGVPHRVAGTRAGFDITEVGRGDYPADMLVMVPWTEVKAARAALEASFAETELPGDHFLRSSTDEELLEILAAPLEWDPFVVVHARRLAAERGIQPAATEAKAAEVMEVLSLGKPAARWQVILGWVSVLLGGLVGILIGASLAFSKERHPAGEHYTYDARTRQLGEWMMWCGVGMLVVWRFLVMTK</sequence>
<comment type="caution">
    <text evidence="2">The sequence shown here is derived from an EMBL/GenBank/DDBJ whole genome shotgun (WGS) entry which is preliminary data.</text>
</comment>
<dbReference type="RefSeq" id="WP_133793704.1">
    <property type="nucleotide sequence ID" value="NZ_SOCA01000001.1"/>
</dbReference>
<name>A0A4R7SS09_9BACT</name>
<keyword evidence="1" id="KW-0472">Membrane</keyword>
<feature type="transmembrane region" description="Helical" evidence="1">
    <location>
        <begin position="189"/>
        <end position="208"/>
    </location>
</feature>
<keyword evidence="1" id="KW-0812">Transmembrane</keyword>
<accession>A0A4R7SS09</accession>
<reference evidence="2 3" key="1">
    <citation type="submission" date="2019-03" db="EMBL/GenBank/DDBJ databases">
        <title>Genomic Encyclopedia of Archaeal and Bacterial Type Strains, Phase II (KMG-II): from individual species to whole genera.</title>
        <authorList>
            <person name="Goeker M."/>
        </authorList>
    </citation>
    <scope>NUCLEOTIDE SEQUENCE [LARGE SCALE GENOMIC DNA]</scope>
    <source>
        <strain evidence="2 3">ATCC 25309</strain>
    </source>
</reference>
<evidence type="ECO:0000256" key="1">
    <source>
        <dbReference type="SAM" id="Phobius"/>
    </source>
</evidence>
<protein>
    <recommendedName>
        <fullName evidence="4">DUF2007 domain-containing protein</fullName>
    </recommendedName>
</protein>